<keyword evidence="9" id="KW-1185">Reference proteome</keyword>
<dbReference type="SUPFAM" id="SSF56112">
    <property type="entry name" value="Protein kinase-like (PK-like)"/>
    <property type="match status" value="1"/>
</dbReference>
<dbReference type="CDD" id="cd00174">
    <property type="entry name" value="SH3"/>
    <property type="match status" value="1"/>
</dbReference>
<evidence type="ECO:0000256" key="4">
    <source>
        <dbReference type="ARBA" id="ARBA00022840"/>
    </source>
</evidence>
<dbReference type="InterPro" id="IPR011029">
    <property type="entry name" value="DEATH-like_dom_sf"/>
</dbReference>
<reference evidence="8" key="1">
    <citation type="submission" date="2022-03" db="EMBL/GenBank/DDBJ databases">
        <authorList>
            <person name="Martin C."/>
        </authorList>
    </citation>
    <scope>NUCLEOTIDE SEQUENCE</scope>
</reference>
<dbReference type="SMART" id="SM00252">
    <property type="entry name" value="SH2"/>
    <property type="match status" value="1"/>
</dbReference>
<accession>A0A8J1UFP4</accession>
<dbReference type="InterPro" id="IPR050198">
    <property type="entry name" value="Non-receptor_tyrosine_kinases"/>
</dbReference>
<comment type="caution">
    <text evidence="8">The sequence shown here is derived from an EMBL/GenBank/DDBJ whole genome shotgun (WGS) entry which is preliminary data.</text>
</comment>
<dbReference type="GO" id="GO:1902533">
    <property type="term" value="P:positive regulation of intracellular signal transduction"/>
    <property type="evidence" value="ECO:0007669"/>
    <property type="project" value="UniProtKB-ARBA"/>
</dbReference>
<dbReference type="InterPro" id="IPR001245">
    <property type="entry name" value="Ser-Thr/Tyr_kinase_cat_dom"/>
</dbReference>
<dbReference type="GO" id="GO:0031349">
    <property type="term" value="P:positive regulation of defense response"/>
    <property type="evidence" value="ECO:0007669"/>
    <property type="project" value="UniProtKB-ARBA"/>
</dbReference>
<name>A0A8J1UFP4_OWEFU</name>
<dbReference type="InterPro" id="IPR000980">
    <property type="entry name" value="SH2"/>
</dbReference>
<dbReference type="GO" id="GO:0004715">
    <property type="term" value="F:non-membrane spanning protein tyrosine kinase activity"/>
    <property type="evidence" value="ECO:0007669"/>
    <property type="project" value="UniProtKB-EC"/>
</dbReference>
<dbReference type="GO" id="GO:0042981">
    <property type="term" value="P:regulation of apoptotic process"/>
    <property type="evidence" value="ECO:0007669"/>
    <property type="project" value="InterPro"/>
</dbReference>
<dbReference type="PROSITE" id="PS00109">
    <property type="entry name" value="PROTEIN_KINASE_TYR"/>
    <property type="match status" value="1"/>
</dbReference>
<dbReference type="PROSITE" id="PS50209">
    <property type="entry name" value="CARD"/>
    <property type="match status" value="1"/>
</dbReference>
<dbReference type="PROSITE" id="PS50011">
    <property type="entry name" value="PROTEIN_KINASE_DOM"/>
    <property type="match status" value="1"/>
</dbReference>
<evidence type="ECO:0000256" key="1">
    <source>
        <dbReference type="ARBA" id="ARBA00022679"/>
    </source>
</evidence>
<sequence>MAAYMPNNSKFTMAEQDKEVLMTCRANIIENLEVDSVADQLLADKVLSRKMYEDIQAKGRELDKGRTLLDILEKRGPEAFGSFIKALQKDHAFLVDMILETKDGIQTNTVKQGDDTYESAKECISEDIGSLDVLKKSKPTNQVTNENDSTTAESIAISVIKADCKMQNDSSVELKKGDLVVVEEKLSEDALVVDTKTGKKGLIPLSHIIAFGDPKDEPWFYNGKKMSSKEASIMLNRRDHIGCFIVYVSNNPESKSKYNLSVRTDIGVTHYRIFEKTQGLTLGNNKHFTCVKEFVDYYSQSRGGLNRTRLRRPFSLSFPELPAPKWILNSEALKINGDFLGCWRFGSVYSGSYNDTAVAIKAFERQATSENRLDDFMEHVRLMADITVMNDENIIKLIGVCREQKPFYVITELVANESIRERLVNGPTVLKFGYELASALTKLEDMKFVLHRDVALRNCLLSFSGNLKLAGFSRARKVATDQYCSDECGTGDSEIPVRWTAPEVFQSIVNEGGILFTSKNDVWAFGVTLWEMYSKGSLPYDGLSNVEVSERQLEFGTKETPLAKPDKCPENVYAIMTLCWRPHKIRPCMREICGKLKNLMKKSNRPPVPKKPNMPKNSLLGQGVETTL</sequence>
<dbReference type="AlphaFoldDB" id="A0A8J1UFP4"/>
<dbReference type="Gene3D" id="1.10.510.10">
    <property type="entry name" value="Transferase(Phosphotransferase) domain 1"/>
    <property type="match status" value="1"/>
</dbReference>
<evidence type="ECO:0000256" key="6">
    <source>
        <dbReference type="ARBA" id="ARBA00051245"/>
    </source>
</evidence>
<keyword evidence="5 7" id="KW-0829">Tyrosine-protein kinase</keyword>
<dbReference type="InterPro" id="IPR000719">
    <property type="entry name" value="Prot_kinase_dom"/>
</dbReference>
<evidence type="ECO:0000256" key="2">
    <source>
        <dbReference type="ARBA" id="ARBA00022741"/>
    </source>
</evidence>
<proteinExistence type="inferred from homology"/>
<gene>
    <name evidence="8" type="ORF">OFUS_LOCUS7762</name>
</gene>
<dbReference type="Proteomes" id="UP000749559">
    <property type="component" value="Unassembled WGS sequence"/>
</dbReference>
<dbReference type="EMBL" id="CAIIXF020000004">
    <property type="protein sequence ID" value="CAH1781155.1"/>
    <property type="molecule type" value="Genomic_DNA"/>
</dbReference>
<keyword evidence="4 7" id="KW-0067">ATP-binding</keyword>
<dbReference type="InterPro" id="IPR011009">
    <property type="entry name" value="Kinase-like_dom_sf"/>
</dbReference>
<dbReference type="Pfam" id="PF00017">
    <property type="entry name" value="SH2"/>
    <property type="match status" value="1"/>
</dbReference>
<organism evidence="8 9">
    <name type="scientific">Owenia fusiformis</name>
    <name type="common">Polychaete worm</name>
    <dbReference type="NCBI Taxonomy" id="6347"/>
    <lineage>
        <taxon>Eukaryota</taxon>
        <taxon>Metazoa</taxon>
        <taxon>Spiralia</taxon>
        <taxon>Lophotrochozoa</taxon>
        <taxon>Annelida</taxon>
        <taxon>Polychaeta</taxon>
        <taxon>Sedentaria</taxon>
        <taxon>Canalipalpata</taxon>
        <taxon>Sabellida</taxon>
        <taxon>Oweniida</taxon>
        <taxon>Oweniidae</taxon>
        <taxon>Owenia</taxon>
    </lineage>
</organism>
<dbReference type="InterPro" id="IPR008266">
    <property type="entry name" value="Tyr_kinase_AS"/>
</dbReference>
<dbReference type="SMART" id="SM00114">
    <property type="entry name" value="CARD"/>
    <property type="match status" value="1"/>
</dbReference>
<evidence type="ECO:0000313" key="9">
    <source>
        <dbReference type="Proteomes" id="UP000749559"/>
    </source>
</evidence>
<evidence type="ECO:0000313" key="8">
    <source>
        <dbReference type="EMBL" id="CAH1781155.1"/>
    </source>
</evidence>
<dbReference type="InterPro" id="IPR001315">
    <property type="entry name" value="CARD"/>
</dbReference>
<dbReference type="OrthoDB" id="1357022at2759"/>
<dbReference type="Pfam" id="PF07714">
    <property type="entry name" value="PK_Tyr_Ser-Thr"/>
    <property type="match status" value="1"/>
</dbReference>
<comment type="catalytic activity">
    <reaction evidence="6 7">
        <text>L-tyrosyl-[protein] + ATP = O-phospho-L-tyrosyl-[protein] + ADP + H(+)</text>
        <dbReference type="Rhea" id="RHEA:10596"/>
        <dbReference type="Rhea" id="RHEA-COMP:10136"/>
        <dbReference type="Rhea" id="RHEA-COMP:20101"/>
        <dbReference type="ChEBI" id="CHEBI:15378"/>
        <dbReference type="ChEBI" id="CHEBI:30616"/>
        <dbReference type="ChEBI" id="CHEBI:46858"/>
        <dbReference type="ChEBI" id="CHEBI:61978"/>
        <dbReference type="ChEBI" id="CHEBI:456216"/>
        <dbReference type="EC" id="2.7.10.2"/>
    </reaction>
</comment>
<keyword evidence="1 7" id="KW-0808">Transferase</keyword>
<comment type="similarity">
    <text evidence="7">Belongs to the protein kinase superfamily. Tyr protein kinase family.</text>
</comment>
<dbReference type="GO" id="GO:0005524">
    <property type="term" value="F:ATP binding"/>
    <property type="evidence" value="ECO:0007669"/>
    <property type="project" value="UniProtKB-KW"/>
</dbReference>
<dbReference type="Gene3D" id="1.10.533.10">
    <property type="entry name" value="Death Domain, Fas"/>
    <property type="match status" value="1"/>
</dbReference>
<dbReference type="SUPFAM" id="SSF55550">
    <property type="entry name" value="SH2 domain"/>
    <property type="match status" value="1"/>
</dbReference>
<dbReference type="CDD" id="cd01671">
    <property type="entry name" value="CARD"/>
    <property type="match status" value="1"/>
</dbReference>
<dbReference type="Pfam" id="PF00619">
    <property type="entry name" value="CARD"/>
    <property type="match status" value="1"/>
</dbReference>
<keyword evidence="2 7" id="KW-0547">Nucleotide-binding</keyword>
<evidence type="ECO:0000256" key="7">
    <source>
        <dbReference type="RuleBase" id="RU362096"/>
    </source>
</evidence>
<dbReference type="SUPFAM" id="SSF47986">
    <property type="entry name" value="DEATH domain"/>
    <property type="match status" value="1"/>
</dbReference>
<keyword evidence="3 7" id="KW-0418">Kinase</keyword>
<dbReference type="PANTHER" id="PTHR24418">
    <property type="entry name" value="TYROSINE-PROTEIN KINASE"/>
    <property type="match status" value="1"/>
</dbReference>
<evidence type="ECO:0000256" key="5">
    <source>
        <dbReference type="ARBA" id="ARBA00023137"/>
    </source>
</evidence>
<evidence type="ECO:0000256" key="3">
    <source>
        <dbReference type="ARBA" id="ARBA00022777"/>
    </source>
</evidence>
<protein>
    <recommendedName>
        <fullName evidence="7">Tyrosine-protein kinase</fullName>
        <ecNumber evidence="7">2.7.10.2</ecNumber>
    </recommendedName>
</protein>
<dbReference type="SUPFAM" id="SSF50044">
    <property type="entry name" value="SH3-domain"/>
    <property type="match status" value="1"/>
</dbReference>
<dbReference type="InterPro" id="IPR036028">
    <property type="entry name" value="SH3-like_dom_sf"/>
</dbReference>
<dbReference type="PROSITE" id="PS50001">
    <property type="entry name" value="SH2"/>
    <property type="match status" value="1"/>
</dbReference>
<dbReference type="InterPro" id="IPR036860">
    <property type="entry name" value="SH2_dom_sf"/>
</dbReference>
<dbReference type="Gene3D" id="3.30.505.10">
    <property type="entry name" value="SH2 domain"/>
    <property type="match status" value="1"/>
</dbReference>
<dbReference type="SMART" id="SM00219">
    <property type="entry name" value="TyrKc"/>
    <property type="match status" value="1"/>
</dbReference>
<dbReference type="InterPro" id="IPR020635">
    <property type="entry name" value="Tyr_kinase_cat_dom"/>
</dbReference>
<dbReference type="EC" id="2.7.10.2" evidence="7"/>